<dbReference type="EMBL" id="JAIWYP010000014">
    <property type="protein sequence ID" value="KAH3713804.1"/>
    <property type="molecule type" value="Genomic_DNA"/>
</dbReference>
<protein>
    <submittedName>
        <fullName evidence="1">Uncharacterized protein</fullName>
    </submittedName>
</protein>
<evidence type="ECO:0000313" key="2">
    <source>
        <dbReference type="Proteomes" id="UP000828390"/>
    </source>
</evidence>
<sequence>MVQSSAKDLFQFILTGLTVFLETRILNNASTRKMAIAIIVEMCQYCVANAEN</sequence>
<reference evidence="1" key="2">
    <citation type="submission" date="2020-11" db="EMBL/GenBank/DDBJ databases">
        <authorList>
            <person name="McCartney M.A."/>
            <person name="Auch B."/>
            <person name="Kono T."/>
            <person name="Mallez S."/>
            <person name="Becker A."/>
            <person name="Gohl D.M."/>
            <person name="Silverstein K.A.T."/>
            <person name="Koren S."/>
            <person name="Bechman K.B."/>
            <person name="Herman A."/>
            <person name="Abrahante J.E."/>
            <person name="Garbe J."/>
        </authorList>
    </citation>
    <scope>NUCLEOTIDE SEQUENCE</scope>
    <source>
        <strain evidence="1">Duluth1</strain>
        <tissue evidence="1">Whole animal</tissue>
    </source>
</reference>
<evidence type="ECO:0000313" key="1">
    <source>
        <dbReference type="EMBL" id="KAH3713804.1"/>
    </source>
</evidence>
<accession>A0A9D4HBB6</accession>
<comment type="caution">
    <text evidence="1">The sequence shown here is derived from an EMBL/GenBank/DDBJ whole genome shotgun (WGS) entry which is preliminary data.</text>
</comment>
<name>A0A9D4HBB6_DREPO</name>
<organism evidence="1 2">
    <name type="scientific">Dreissena polymorpha</name>
    <name type="common">Zebra mussel</name>
    <name type="synonym">Mytilus polymorpha</name>
    <dbReference type="NCBI Taxonomy" id="45954"/>
    <lineage>
        <taxon>Eukaryota</taxon>
        <taxon>Metazoa</taxon>
        <taxon>Spiralia</taxon>
        <taxon>Lophotrochozoa</taxon>
        <taxon>Mollusca</taxon>
        <taxon>Bivalvia</taxon>
        <taxon>Autobranchia</taxon>
        <taxon>Heteroconchia</taxon>
        <taxon>Euheterodonta</taxon>
        <taxon>Imparidentia</taxon>
        <taxon>Neoheterodontei</taxon>
        <taxon>Myida</taxon>
        <taxon>Dreissenoidea</taxon>
        <taxon>Dreissenidae</taxon>
        <taxon>Dreissena</taxon>
    </lineage>
</organism>
<gene>
    <name evidence="1" type="ORF">DPMN_073605</name>
</gene>
<keyword evidence="2" id="KW-1185">Reference proteome</keyword>
<dbReference type="AlphaFoldDB" id="A0A9D4HBB6"/>
<dbReference type="Proteomes" id="UP000828390">
    <property type="component" value="Unassembled WGS sequence"/>
</dbReference>
<reference evidence="1" key="1">
    <citation type="journal article" date="2019" name="bioRxiv">
        <title>The Genome of the Zebra Mussel, Dreissena polymorpha: A Resource for Invasive Species Research.</title>
        <authorList>
            <person name="McCartney M.A."/>
            <person name="Auch B."/>
            <person name="Kono T."/>
            <person name="Mallez S."/>
            <person name="Zhang Y."/>
            <person name="Obille A."/>
            <person name="Becker A."/>
            <person name="Abrahante J.E."/>
            <person name="Garbe J."/>
            <person name="Badalamenti J.P."/>
            <person name="Herman A."/>
            <person name="Mangelson H."/>
            <person name="Liachko I."/>
            <person name="Sullivan S."/>
            <person name="Sone E.D."/>
            <person name="Koren S."/>
            <person name="Silverstein K.A.T."/>
            <person name="Beckman K.B."/>
            <person name="Gohl D.M."/>
        </authorList>
    </citation>
    <scope>NUCLEOTIDE SEQUENCE</scope>
    <source>
        <strain evidence="1">Duluth1</strain>
        <tissue evidence="1">Whole animal</tissue>
    </source>
</reference>
<proteinExistence type="predicted"/>